<dbReference type="GO" id="GO:0003887">
    <property type="term" value="F:DNA-directed DNA polymerase activity"/>
    <property type="evidence" value="ECO:0007669"/>
    <property type="project" value="UniProtKB-UniRule"/>
</dbReference>
<dbReference type="InterPro" id="IPR037160">
    <property type="entry name" value="DNA_Pol_thumb_sf"/>
</dbReference>
<gene>
    <name evidence="11" type="ORF">N0V93_006601</name>
</gene>
<feature type="compositionally biased region" description="Polar residues" evidence="9">
    <location>
        <begin position="88"/>
        <end position="102"/>
    </location>
</feature>
<evidence type="ECO:0000256" key="5">
    <source>
        <dbReference type="ARBA" id="ARBA00022932"/>
    </source>
</evidence>
<dbReference type="FunFam" id="1.10.150.110:FF:000005">
    <property type="entry name" value="DNA polymerase POL4"/>
    <property type="match status" value="1"/>
</dbReference>
<comment type="subcellular location">
    <subcellularLocation>
        <location evidence="8">Nucleus</location>
    </subcellularLocation>
</comment>
<keyword evidence="8" id="KW-0539">Nucleus</keyword>
<dbReference type="Gene3D" id="1.10.150.110">
    <property type="entry name" value="DNA polymerase beta, N-terminal domain-like"/>
    <property type="match status" value="1"/>
</dbReference>
<dbReference type="GO" id="GO:0006303">
    <property type="term" value="P:double-strand break repair via nonhomologous end joining"/>
    <property type="evidence" value="ECO:0007669"/>
    <property type="project" value="TreeGrafter"/>
</dbReference>
<evidence type="ECO:0000313" key="11">
    <source>
        <dbReference type="EMBL" id="KAJ4389139.1"/>
    </source>
</evidence>
<keyword evidence="12" id="KW-1185">Reference proteome</keyword>
<dbReference type="InterPro" id="IPR043519">
    <property type="entry name" value="NT_sf"/>
</dbReference>
<reference evidence="11" key="1">
    <citation type="submission" date="2022-10" db="EMBL/GenBank/DDBJ databases">
        <title>Tapping the CABI collections for fungal endophytes: first genome assemblies for Collariella, Neodidymelliopsis, Ascochyta clinopodiicola, Didymella pomorum, Didymosphaeria variabile, Neocosmospora piperis and Neocucurbitaria cava.</title>
        <authorList>
            <person name="Hill R."/>
        </authorList>
    </citation>
    <scope>NUCLEOTIDE SEQUENCE</scope>
    <source>
        <strain evidence="11">IMI 355082</strain>
    </source>
</reference>
<evidence type="ECO:0000256" key="1">
    <source>
        <dbReference type="ARBA" id="ARBA00008323"/>
    </source>
</evidence>
<comment type="catalytic activity">
    <reaction evidence="7 8">
        <text>DNA(n) + a 2'-deoxyribonucleoside 5'-triphosphate = DNA(n+1) + diphosphate</text>
        <dbReference type="Rhea" id="RHEA:22508"/>
        <dbReference type="Rhea" id="RHEA-COMP:17339"/>
        <dbReference type="Rhea" id="RHEA-COMP:17340"/>
        <dbReference type="ChEBI" id="CHEBI:33019"/>
        <dbReference type="ChEBI" id="CHEBI:61560"/>
        <dbReference type="ChEBI" id="CHEBI:173112"/>
        <dbReference type="EC" id="2.7.7.7"/>
    </reaction>
</comment>
<evidence type="ECO:0000259" key="10">
    <source>
        <dbReference type="PROSITE" id="PS50172"/>
    </source>
</evidence>
<organism evidence="11 12">
    <name type="scientific">Gnomoniopsis smithogilvyi</name>
    <dbReference type="NCBI Taxonomy" id="1191159"/>
    <lineage>
        <taxon>Eukaryota</taxon>
        <taxon>Fungi</taxon>
        <taxon>Dikarya</taxon>
        <taxon>Ascomycota</taxon>
        <taxon>Pezizomycotina</taxon>
        <taxon>Sordariomycetes</taxon>
        <taxon>Sordariomycetidae</taxon>
        <taxon>Diaporthales</taxon>
        <taxon>Gnomoniaceae</taxon>
        <taxon>Gnomoniopsis</taxon>
    </lineage>
</organism>
<name>A0A9W8YQ52_9PEZI</name>
<dbReference type="PANTHER" id="PTHR11276:SF29">
    <property type="entry name" value="DNA POLYMERASE TYPE-X FAMILY PROTEIN POL4"/>
    <property type="match status" value="1"/>
</dbReference>
<sequence length="595" mass="67443">MPPIFLLGTRLTADELQKWEEKIPTLTRDVRQAQFIVGKISQKARAQFELRKLRLSTEEASPMQGKTSFPRARKRKIVDTREYDRRSVSPTESDVGSLTSDGESQELPGTPVSFRDDTVKVVKLAWLQDSLSRGKLLDYRLYLVFEAVRESHKAPPPSSAELLRRAREVAAGSSQTATSPHTSYGRHREGGHHNKAPSLLPQSTTEEHAIAKLPPIPDYLNIKYSCQRPTFVHPPNEAFIDKLKEVRELRAMRGDHIGVRAYSTAIASLSAYPYKLKSPLEIPRLPGCGERYAELFAEFENTGQLDEIEQAASDPKMSAIKIFYNIHGVSAVTAEEFWRKGWRDLDDVIEYGWKSISRVQQIGVKYYDEFLQKIPRAESEHIANTVLEYANKLRPGYHMTIVGGYRRGKKMSGDVDLMLSHPDEHATHNFIRKLVTSLEEARFITHTLSLSEHNSERGQRPTSFKPSGSGGTGFDTLDKALAVWQDPSFKPTSSSCKNPNPHRRVDILISPWKTTGCAVLGWSSETTFQRDLRRYCKDRGLKFDSSGIRSRESPYNWVDLEEGENGPPQTMEEAERRVFAGLELVWRPPEERCTG</sequence>
<evidence type="ECO:0000256" key="3">
    <source>
        <dbReference type="ARBA" id="ARBA00022695"/>
    </source>
</evidence>
<dbReference type="InterPro" id="IPR010996">
    <property type="entry name" value="HHH_MUS81"/>
</dbReference>
<dbReference type="Pfam" id="PF14792">
    <property type="entry name" value="DNA_pol_B_palm"/>
    <property type="match status" value="1"/>
</dbReference>
<dbReference type="EC" id="2.7.7.7" evidence="8"/>
<dbReference type="AlphaFoldDB" id="A0A9W8YQ52"/>
<dbReference type="FunFam" id="3.30.210.10:FF:000005">
    <property type="entry name" value="DNA polymerase IV"/>
    <property type="match status" value="1"/>
</dbReference>
<dbReference type="PROSITE" id="PS00522">
    <property type="entry name" value="DNA_POLYMERASE_X"/>
    <property type="match status" value="1"/>
</dbReference>
<dbReference type="Pfam" id="PF14791">
    <property type="entry name" value="DNA_pol_B_thumb"/>
    <property type="match status" value="1"/>
</dbReference>
<dbReference type="InterPro" id="IPR028207">
    <property type="entry name" value="DNA_pol_B_palm_palm"/>
</dbReference>
<dbReference type="Gene3D" id="3.30.210.10">
    <property type="entry name" value="DNA polymerase, thumb domain"/>
    <property type="match status" value="1"/>
</dbReference>
<dbReference type="PANTHER" id="PTHR11276">
    <property type="entry name" value="DNA POLYMERASE TYPE-X FAMILY MEMBER"/>
    <property type="match status" value="1"/>
</dbReference>
<feature type="region of interest" description="Disordered" evidence="9">
    <location>
        <begin position="59"/>
        <end position="113"/>
    </location>
</feature>
<evidence type="ECO:0000256" key="7">
    <source>
        <dbReference type="ARBA" id="ARBA00049244"/>
    </source>
</evidence>
<dbReference type="Pfam" id="PF10391">
    <property type="entry name" value="DNA_pol_lambd_f"/>
    <property type="match status" value="1"/>
</dbReference>
<comment type="function">
    <text evidence="8">DNA polymerase that functions in several pathways of DNA repair. Involved in base excision repair (BER) responsible for repair of lesions that give rise to abasic (AP) sites in DNA. Also contributes to DNA double-strand break repair by non-homologous end joining and homologous recombination. Has both template-dependent and template-independent (terminal transferase) DNA polymerase activities. Has also a 5'-deoxyribose-5-phosphate lyase (dRP lyase) activity.</text>
</comment>
<dbReference type="InterPro" id="IPR002008">
    <property type="entry name" value="DNA_pol_X_beta-like"/>
</dbReference>
<dbReference type="InterPro" id="IPR019843">
    <property type="entry name" value="DNA_pol-X_BS"/>
</dbReference>
<protein>
    <recommendedName>
        <fullName evidence="8">DNA polymerase</fullName>
        <ecNumber evidence="8">2.7.7.7</ecNumber>
    </recommendedName>
</protein>
<keyword evidence="6 8" id="KW-0234">DNA repair</keyword>
<dbReference type="Pfam" id="PF14716">
    <property type="entry name" value="HHH_8"/>
    <property type="match status" value="1"/>
</dbReference>
<evidence type="ECO:0000256" key="2">
    <source>
        <dbReference type="ARBA" id="ARBA00022679"/>
    </source>
</evidence>
<feature type="domain" description="BRCT" evidence="10">
    <location>
        <begin position="119"/>
        <end position="144"/>
    </location>
</feature>
<dbReference type="Gene3D" id="3.30.460.10">
    <property type="entry name" value="Beta Polymerase, domain 2"/>
    <property type="match status" value="1"/>
</dbReference>
<comment type="similarity">
    <text evidence="1 8">Belongs to the DNA polymerase type-X family.</text>
</comment>
<dbReference type="OrthoDB" id="205514at2759"/>
<accession>A0A9W8YQ52</accession>
<dbReference type="InterPro" id="IPR022312">
    <property type="entry name" value="DNA_pol_X"/>
</dbReference>
<dbReference type="GO" id="GO:0005634">
    <property type="term" value="C:nucleus"/>
    <property type="evidence" value="ECO:0007669"/>
    <property type="project" value="UniProtKB-SubCell"/>
</dbReference>
<proteinExistence type="inferred from homology"/>
<feature type="compositionally biased region" description="Basic and acidic residues" evidence="9">
    <location>
        <begin position="77"/>
        <end position="87"/>
    </location>
</feature>
<dbReference type="InterPro" id="IPR027421">
    <property type="entry name" value="DNA_pol_lamdba_lyase_dom_sf"/>
</dbReference>
<feature type="region of interest" description="Disordered" evidence="9">
    <location>
        <begin position="451"/>
        <end position="471"/>
    </location>
</feature>
<dbReference type="InterPro" id="IPR018944">
    <property type="entry name" value="DNA_pol_lambd_fingers_domain"/>
</dbReference>
<keyword evidence="3 8" id="KW-0548">Nucleotidyltransferase</keyword>
<evidence type="ECO:0000256" key="9">
    <source>
        <dbReference type="SAM" id="MobiDB-lite"/>
    </source>
</evidence>
<dbReference type="CDD" id="cd00141">
    <property type="entry name" value="NT_POLXc"/>
    <property type="match status" value="1"/>
</dbReference>
<keyword evidence="2 8" id="KW-0808">Transferase</keyword>
<dbReference type="InterPro" id="IPR001357">
    <property type="entry name" value="BRCT_dom"/>
</dbReference>
<dbReference type="PROSITE" id="PS50172">
    <property type="entry name" value="BRCT"/>
    <property type="match status" value="1"/>
</dbReference>
<dbReference type="SUPFAM" id="SSF81301">
    <property type="entry name" value="Nucleotidyltransferase"/>
    <property type="match status" value="1"/>
</dbReference>
<dbReference type="Proteomes" id="UP001140453">
    <property type="component" value="Unassembled WGS sequence"/>
</dbReference>
<dbReference type="InterPro" id="IPR002054">
    <property type="entry name" value="DNA-dir_DNA_pol_X"/>
</dbReference>
<dbReference type="EMBL" id="JAPEVB010000004">
    <property type="protein sequence ID" value="KAJ4389139.1"/>
    <property type="molecule type" value="Genomic_DNA"/>
</dbReference>
<feature type="compositionally biased region" description="Polar residues" evidence="9">
    <location>
        <begin position="172"/>
        <end position="182"/>
    </location>
</feature>
<comment type="caution">
    <text evidence="11">The sequence shown here is derived from an EMBL/GenBank/DDBJ whole genome shotgun (WGS) entry which is preliminary data.</text>
</comment>
<evidence type="ECO:0000256" key="8">
    <source>
        <dbReference type="RuleBase" id="RU366014"/>
    </source>
</evidence>
<dbReference type="GO" id="GO:0046872">
    <property type="term" value="F:metal ion binding"/>
    <property type="evidence" value="ECO:0007669"/>
    <property type="project" value="UniProtKB-UniRule"/>
</dbReference>
<dbReference type="GO" id="GO:0003677">
    <property type="term" value="F:DNA binding"/>
    <property type="evidence" value="ECO:0007669"/>
    <property type="project" value="UniProtKB-UniRule"/>
</dbReference>
<dbReference type="SUPFAM" id="SSF47802">
    <property type="entry name" value="DNA polymerase beta, N-terminal domain-like"/>
    <property type="match status" value="1"/>
</dbReference>
<dbReference type="PRINTS" id="PR00870">
    <property type="entry name" value="DNAPOLXBETA"/>
</dbReference>
<evidence type="ECO:0000256" key="4">
    <source>
        <dbReference type="ARBA" id="ARBA00022763"/>
    </source>
</evidence>
<feature type="region of interest" description="Disordered" evidence="9">
    <location>
        <begin position="168"/>
        <end position="197"/>
    </location>
</feature>
<dbReference type="PRINTS" id="PR00869">
    <property type="entry name" value="DNAPOLX"/>
</dbReference>
<dbReference type="SUPFAM" id="SSF81585">
    <property type="entry name" value="PsbU/PolX domain-like"/>
    <property type="match status" value="1"/>
</dbReference>
<dbReference type="SMART" id="SM00483">
    <property type="entry name" value="POLXc"/>
    <property type="match status" value="1"/>
</dbReference>
<keyword evidence="4 8" id="KW-0227">DNA damage</keyword>
<dbReference type="Gene3D" id="1.10.150.20">
    <property type="entry name" value="5' to 3' exonuclease, C-terminal subdomain"/>
    <property type="match status" value="1"/>
</dbReference>
<evidence type="ECO:0000256" key="6">
    <source>
        <dbReference type="ARBA" id="ARBA00023204"/>
    </source>
</evidence>
<dbReference type="InterPro" id="IPR029398">
    <property type="entry name" value="PolB_thumb"/>
</dbReference>
<keyword evidence="5 8" id="KW-0239">DNA-directed DNA polymerase</keyword>
<evidence type="ECO:0000313" key="12">
    <source>
        <dbReference type="Proteomes" id="UP001140453"/>
    </source>
</evidence>